<keyword evidence="2" id="KW-1003">Cell membrane</keyword>
<proteinExistence type="predicted"/>
<dbReference type="Proteomes" id="UP000585272">
    <property type="component" value="Unassembled WGS sequence"/>
</dbReference>
<evidence type="ECO:0000313" key="7">
    <source>
        <dbReference type="EMBL" id="MBB4662532.1"/>
    </source>
</evidence>
<dbReference type="Pfam" id="PF03706">
    <property type="entry name" value="LPG_synthase_TM"/>
    <property type="match status" value="1"/>
</dbReference>
<evidence type="ECO:0000256" key="4">
    <source>
        <dbReference type="ARBA" id="ARBA00022989"/>
    </source>
</evidence>
<keyword evidence="4 6" id="KW-1133">Transmembrane helix</keyword>
<name>A0A840ICR5_9ACTN</name>
<dbReference type="EMBL" id="JACHNU010000002">
    <property type="protein sequence ID" value="MBB4662532.1"/>
    <property type="molecule type" value="Genomic_DNA"/>
</dbReference>
<dbReference type="GO" id="GO:0005886">
    <property type="term" value="C:plasma membrane"/>
    <property type="evidence" value="ECO:0007669"/>
    <property type="project" value="UniProtKB-SubCell"/>
</dbReference>
<dbReference type="RefSeq" id="WP_183341765.1">
    <property type="nucleotide sequence ID" value="NZ_JACHNU010000002.1"/>
</dbReference>
<reference evidence="7 8" key="1">
    <citation type="submission" date="2020-08" db="EMBL/GenBank/DDBJ databases">
        <title>Genomic Encyclopedia of Archaeal and Bacterial Type Strains, Phase II (KMG-II): from individual species to whole genera.</title>
        <authorList>
            <person name="Goeker M."/>
        </authorList>
    </citation>
    <scope>NUCLEOTIDE SEQUENCE [LARGE SCALE GENOMIC DNA]</scope>
    <source>
        <strain evidence="7 8">DSM 23288</strain>
    </source>
</reference>
<protein>
    <submittedName>
        <fullName evidence="7">Uncharacterized membrane protein YbhN (UPF0104 family)</fullName>
    </submittedName>
</protein>
<feature type="transmembrane region" description="Helical" evidence="6">
    <location>
        <begin position="21"/>
        <end position="43"/>
    </location>
</feature>
<evidence type="ECO:0000256" key="3">
    <source>
        <dbReference type="ARBA" id="ARBA00022692"/>
    </source>
</evidence>
<comment type="caution">
    <text evidence="7">The sequence shown here is derived from an EMBL/GenBank/DDBJ whole genome shotgun (WGS) entry which is preliminary data.</text>
</comment>
<gene>
    <name evidence="7" type="ORF">BDZ31_002118</name>
</gene>
<evidence type="ECO:0000256" key="6">
    <source>
        <dbReference type="SAM" id="Phobius"/>
    </source>
</evidence>
<evidence type="ECO:0000256" key="1">
    <source>
        <dbReference type="ARBA" id="ARBA00004651"/>
    </source>
</evidence>
<organism evidence="7 8">
    <name type="scientific">Conexibacter arvalis</name>
    <dbReference type="NCBI Taxonomy" id="912552"/>
    <lineage>
        <taxon>Bacteria</taxon>
        <taxon>Bacillati</taxon>
        <taxon>Actinomycetota</taxon>
        <taxon>Thermoleophilia</taxon>
        <taxon>Solirubrobacterales</taxon>
        <taxon>Conexibacteraceae</taxon>
        <taxon>Conexibacter</taxon>
    </lineage>
</organism>
<dbReference type="PANTHER" id="PTHR39087:SF2">
    <property type="entry name" value="UPF0104 MEMBRANE PROTEIN MJ1595"/>
    <property type="match status" value="1"/>
</dbReference>
<dbReference type="InterPro" id="IPR022791">
    <property type="entry name" value="L-PG_synthase/AglD"/>
</dbReference>
<comment type="subcellular location">
    <subcellularLocation>
        <location evidence="1">Cell membrane</location>
        <topology evidence="1">Multi-pass membrane protein</topology>
    </subcellularLocation>
</comment>
<evidence type="ECO:0000256" key="5">
    <source>
        <dbReference type="ARBA" id="ARBA00023136"/>
    </source>
</evidence>
<dbReference type="AlphaFoldDB" id="A0A840ICR5"/>
<feature type="transmembrane region" description="Helical" evidence="6">
    <location>
        <begin position="159"/>
        <end position="180"/>
    </location>
</feature>
<evidence type="ECO:0000256" key="2">
    <source>
        <dbReference type="ARBA" id="ARBA00022475"/>
    </source>
</evidence>
<accession>A0A840ICR5</accession>
<feature type="transmembrane region" description="Helical" evidence="6">
    <location>
        <begin position="70"/>
        <end position="95"/>
    </location>
</feature>
<dbReference type="PANTHER" id="PTHR39087">
    <property type="entry name" value="UPF0104 MEMBRANE PROTEIN MJ1595"/>
    <property type="match status" value="1"/>
</dbReference>
<keyword evidence="8" id="KW-1185">Reference proteome</keyword>
<sequence length="334" mass="36352">MTPFASLGSDISRFFDSVGEFFSNLAGLNWLALGLALLFYFGYLTLRSRALFNAVQAAYPAEEVRWRDVWGAYVSGVGINQVFPLGGGTIVQYFLTRISIPNSSYPAIIAALWTGLVFDYAVNVLILLFAFTQGVFPKPPDFSKLPAFDLAFFASHPRFTLFFLTALGIGVLVAFALLSARVKAFWARVRQGFTILTDRRRYVREMVTWQAAAWVSRFFTYWFLLEAFHIGGGVRNAMLVLGVQVVAMLMPFTPGGAGVQQALLLAVFAGAATGAEVAAFSVGQQIALAAGAAAMAFGALALIFRFRSFKEVIRAGKEHRKQGDVPPPDVAAPA</sequence>
<evidence type="ECO:0000313" key="8">
    <source>
        <dbReference type="Proteomes" id="UP000585272"/>
    </source>
</evidence>
<feature type="transmembrane region" description="Helical" evidence="6">
    <location>
        <begin position="286"/>
        <end position="304"/>
    </location>
</feature>
<feature type="transmembrane region" description="Helical" evidence="6">
    <location>
        <begin position="107"/>
        <end position="131"/>
    </location>
</feature>
<keyword evidence="5 6" id="KW-0472">Membrane</keyword>
<keyword evidence="3 6" id="KW-0812">Transmembrane</keyword>